<accession>A0A1G6AHY2</accession>
<keyword evidence="2" id="KW-1185">Reference proteome</keyword>
<proteinExistence type="predicted"/>
<dbReference type="AlphaFoldDB" id="A0A1G6AHY2"/>
<sequence>MDRRDEQPDFIANPYAFLYKNSPGHTIQSNHYKMAKKNKDKKLNKIIAKRC</sequence>
<dbReference type="EMBL" id="FMXR01000005">
    <property type="protein sequence ID" value="SDB07743.1"/>
    <property type="molecule type" value="Genomic_DNA"/>
</dbReference>
<reference evidence="1 2" key="1">
    <citation type="submission" date="2016-10" db="EMBL/GenBank/DDBJ databases">
        <authorList>
            <person name="de Groot N.N."/>
        </authorList>
    </citation>
    <scope>NUCLEOTIDE SEQUENCE [LARGE SCALE GENOMIC DNA]</scope>
    <source>
        <strain evidence="1 2">DSM 3217</strain>
    </source>
</reference>
<evidence type="ECO:0000313" key="2">
    <source>
        <dbReference type="Proteomes" id="UP000199228"/>
    </source>
</evidence>
<organism evidence="1 2">
    <name type="scientific">Eubacterium oxidoreducens</name>
    <dbReference type="NCBI Taxonomy" id="1732"/>
    <lineage>
        <taxon>Bacteria</taxon>
        <taxon>Bacillati</taxon>
        <taxon>Bacillota</taxon>
        <taxon>Clostridia</taxon>
        <taxon>Eubacteriales</taxon>
        <taxon>Eubacteriaceae</taxon>
        <taxon>Eubacterium</taxon>
    </lineage>
</organism>
<evidence type="ECO:0000313" key="1">
    <source>
        <dbReference type="EMBL" id="SDB07743.1"/>
    </source>
</evidence>
<gene>
    <name evidence="1" type="ORF">SAMN02910417_00586</name>
</gene>
<dbReference type="Proteomes" id="UP000199228">
    <property type="component" value="Unassembled WGS sequence"/>
</dbReference>
<protein>
    <submittedName>
        <fullName evidence="1">Uncharacterized protein</fullName>
    </submittedName>
</protein>
<name>A0A1G6AHY2_EUBOX</name>